<dbReference type="Proteomes" id="UP000008207">
    <property type="component" value="Chromosome"/>
</dbReference>
<dbReference type="STRING" id="460265.Mnod_3462"/>
<dbReference type="EMBL" id="CP001349">
    <property type="protein sequence ID" value="ACL58374.1"/>
    <property type="molecule type" value="Genomic_DNA"/>
</dbReference>
<dbReference type="KEGG" id="mno:Mnod_3462"/>
<sequence>MQFLVEQDEPGQWRWRLIGRKGETLMLSDEIYDTKPEAADAACLHAHLIEAASRRMVAPVSPPKRAPRLVPRRPIFTPH</sequence>
<proteinExistence type="predicted"/>
<dbReference type="Gene3D" id="3.30.160.160">
    <property type="entry name" value="YegP-like"/>
    <property type="match status" value="1"/>
</dbReference>
<dbReference type="RefSeq" id="WP_015930034.1">
    <property type="nucleotide sequence ID" value="NC_011894.1"/>
</dbReference>
<dbReference type="HOGENOM" id="CLU_196736_0_0_5"/>
<dbReference type="OrthoDB" id="9954618at2"/>
<evidence type="ECO:0000256" key="1">
    <source>
        <dbReference type="SAM" id="MobiDB-lite"/>
    </source>
</evidence>
<evidence type="ECO:0000313" key="2">
    <source>
        <dbReference type="EMBL" id="ACL58374.1"/>
    </source>
</evidence>
<protein>
    <recommendedName>
        <fullName evidence="4">DUF1508 domain-containing protein</fullName>
    </recommendedName>
</protein>
<feature type="region of interest" description="Disordered" evidence="1">
    <location>
        <begin position="60"/>
        <end position="79"/>
    </location>
</feature>
<dbReference type="eggNOG" id="COG3422">
    <property type="taxonomic scope" value="Bacteria"/>
</dbReference>
<keyword evidence="3" id="KW-1185">Reference proteome</keyword>
<evidence type="ECO:0000313" key="3">
    <source>
        <dbReference type="Proteomes" id="UP000008207"/>
    </source>
</evidence>
<accession>B8IMI8</accession>
<dbReference type="AlphaFoldDB" id="B8IMI8"/>
<dbReference type="InterPro" id="IPR036913">
    <property type="entry name" value="YegP-like_sf"/>
</dbReference>
<evidence type="ECO:0008006" key="4">
    <source>
        <dbReference type="Google" id="ProtNLM"/>
    </source>
</evidence>
<dbReference type="SUPFAM" id="SSF160113">
    <property type="entry name" value="YegP-like"/>
    <property type="match status" value="1"/>
</dbReference>
<organism evidence="2 3">
    <name type="scientific">Methylobacterium nodulans (strain LMG 21967 / CNCM I-2342 / ORS 2060)</name>
    <dbReference type="NCBI Taxonomy" id="460265"/>
    <lineage>
        <taxon>Bacteria</taxon>
        <taxon>Pseudomonadati</taxon>
        <taxon>Pseudomonadota</taxon>
        <taxon>Alphaproteobacteria</taxon>
        <taxon>Hyphomicrobiales</taxon>
        <taxon>Methylobacteriaceae</taxon>
        <taxon>Methylobacterium</taxon>
    </lineage>
</organism>
<name>B8IMI8_METNO</name>
<reference evidence="2 3" key="1">
    <citation type="submission" date="2009-01" db="EMBL/GenBank/DDBJ databases">
        <title>Complete sequence of chromosome of Methylobacterium nodulans ORS 2060.</title>
        <authorList>
            <consortium name="US DOE Joint Genome Institute"/>
            <person name="Lucas S."/>
            <person name="Copeland A."/>
            <person name="Lapidus A."/>
            <person name="Glavina del Rio T."/>
            <person name="Dalin E."/>
            <person name="Tice H."/>
            <person name="Bruce D."/>
            <person name="Goodwin L."/>
            <person name="Pitluck S."/>
            <person name="Sims D."/>
            <person name="Brettin T."/>
            <person name="Detter J.C."/>
            <person name="Han C."/>
            <person name="Larimer F."/>
            <person name="Land M."/>
            <person name="Hauser L."/>
            <person name="Kyrpides N."/>
            <person name="Ivanova N."/>
            <person name="Marx C.J."/>
            <person name="Richardson P."/>
        </authorList>
    </citation>
    <scope>NUCLEOTIDE SEQUENCE [LARGE SCALE GENOMIC DNA]</scope>
    <source>
        <strain evidence="3">LMG 21967 / CNCM I-2342 / ORS 2060</strain>
    </source>
</reference>
<gene>
    <name evidence="2" type="ordered locus">Mnod_3462</name>
</gene>